<feature type="transmembrane region" description="Helical" evidence="1">
    <location>
        <begin position="258"/>
        <end position="281"/>
    </location>
</feature>
<gene>
    <name evidence="2" type="ORF">OE88DRAFT_1737070</name>
</gene>
<feature type="transmembrane region" description="Helical" evidence="1">
    <location>
        <begin position="104"/>
        <end position="125"/>
    </location>
</feature>
<sequence>MANLKWNQGNILDVLVTTFFYGMYTIIFGICIHTLVFMGGQSSLRRHLLIVTILLYAFSTVQTIVSFWQAFVSTDLLPDGSYGDSYALLHEINLFNKGECIADAMLACSNLVADGLLIWRCYVLWNRRLSVIAVPFILYLAEAACGYAIAAFDVQIFLLRSHAALEETEPPPAWFRLSRLENAMTITFFVSSFITNVLMSSLIAFRIWKATRGLGRRRNRYVRVASLILETGAMYSVCLLLCAIFIDMSGRAGTIGWTVMFAVVGQIVGIFPTVIIVFVALGRTLDSNTEYTSYTNRKTEREPHVTTIRFAQASTEPGGSETRTASDVGAIEVELQIRNGSMASKQTEKVRPGD</sequence>
<dbReference type="EMBL" id="ML213516">
    <property type="protein sequence ID" value="TFK49454.1"/>
    <property type="molecule type" value="Genomic_DNA"/>
</dbReference>
<proteinExistence type="predicted"/>
<keyword evidence="1" id="KW-0812">Transmembrane</keyword>
<feature type="transmembrane region" description="Helical" evidence="1">
    <location>
        <begin position="137"/>
        <end position="163"/>
    </location>
</feature>
<evidence type="ECO:0000313" key="3">
    <source>
        <dbReference type="Proteomes" id="UP000305948"/>
    </source>
</evidence>
<feature type="transmembrane region" description="Helical" evidence="1">
    <location>
        <begin position="183"/>
        <end position="205"/>
    </location>
</feature>
<feature type="transmembrane region" description="Helical" evidence="1">
    <location>
        <begin position="14"/>
        <end position="36"/>
    </location>
</feature>
<evidence type="ECO:0000256" key="1">
    <source>
        <dbReference type="SAM" id="Phobius"/>
    </source>
</evidence>
<dbReference type="Proteomes" id="UP000305948">
    <property type="component" value="Unassembled WGS sequence"/>
</dbReference>
<keyword evidence="3" id="KW-1185">Reference proteome</keyword>
<reference evidence="2 3" key="1">
    <citation type="journal article" date="2019" name="Nat. Ecol. Evol.">
        <title>Megaphylogeny resolves global patterns of mushroom evolution.</title>
        <authorList>
            <person name="Varga T."/>
            <person name="Krizsan K."/>
            <person name="Foldi C."/>
            <person name="Dima B."/>
            <person name="Sanchez-Garcia M."/>
            <person name="Sanchez-Ramirez S."/>
            <person name="Szollosi G.J."/>
            <person name="Szarkandi J.G."/>
            <person name="Papp V."/>
            <person name="Albert L."/>
            <person name="Andreopoulos W."/>
            <person name="Angelini C."/>
            <person name="Antonin V."/>
            <person name="Barry K.W."/>
            <person name="Bougher N.L."/>
            <person name="Buchanan P."/>
            <person name="Buyck B."/>
            <person name="Bense V."/>
            <person name="Catcheside P."/>
            <person name="Chovatia M."/>
            <person name="Cooper J."/>
            <person name="Damon W."/>
            <person name="Desjardin D."/>
            <person name="Finy P."/>
            <person name="Geml J."/>
            <person name="Haridas S."/>
            <person name="Hughes K."/>
            <person name="Justo A."/>
            <person name="Karasinski D."/>
            <person name="Kautmanova I."/>
            <person name="Kiss B."/>
            <person name="Kocsube S."/>
            <person name="Kotiranta H."/>
            <person name="LaButti K.M."/>
            <person name="Lechner B.E."/>
            <person name="Liimatainen K."/>
            <person name="Lipzen A."/>
            <person name="Lukacs Z."/>
            <person name="Mihaltcheva S."/>
            <person name="Morgado L.N."/>
            <person name="Niskanen T."/>
            <person name="Noordeloos M.E."/>
            <person name="Ohm R.A."/>
            <person name="Ortiz-Santana B."/>
            <person name="Ovrebo C."/>
            <person name="Racz N."/>
            <person name="Riley R."/>
            <person name="Savchenko A."/>
            <person name="Shiryaev A."/>
            <person name="Soop K."/>
            <person name="Spirin V."/>
            <person name="Szebenyi C."/>
            <person name="Tomsovsky M."/>
            <person name="Tulloss R.E."/>
            <person name="Uehling J."/>
            <person name="Grigoriev I.V."/>
            <person name="Vagvolgyi C."/>
            <person name="Papp T."/>
            <person name="Martin F.M."/>
            <person name="Miettinen O."/>
            <person name="Hibbett D.S."/>
            <person name="Nagy L.G."/>
        </authorList>
    </citation>
    <scope>NUCLEOTIDE SEQUENCE [LARGE SCALE GENOMIC DNA]</scope>
    <source>
        <strain evidence="2 3">OMC1185</strain>
    </source>
</reference>
<dbReference type="AlphaFoldDB" id="A0A5C3MVV4"/>
<feature type="transmembrane region" description="Helical" evidence="1">
    <location>
        <begin position="48"/>
        <end position="71"/>
    </location>
</feature>
<keyword evidence="1" id="KW-1133">Transmembrane helix</keyword>
<dbReference type="OrthoDB" id="3039972at2759"/>
<organism evidence="2 3">
    <name type="scientific">Heliocybe sulcata</name>
    <dbReference type="NCBI Taxonomy" id="5364"/>
    <lineage>
        <taxon>Eukaryota</taxon>
        <taxon>Fungi</taxon>
        <taxon>Dikarya</taxon>
        <taxon>Basidiomycota</taxon>
        <taxon>Agaricomycotina</taxon>
        <taxon>Agaricomycetes</taxon>
        <taxon>Gloeophyllales</taxon>
        <taxon>Gloeophyllaceae</taxon>
        <taxon>Heliocybe</taxon>
    </lineage>
</organism>
<evidence type="ECO:0000313" key="2">
    <source>
        <dbReference type="EMBL" id="TFK49454.1"/>
    </source>
</evidence>
<protein>
    <submittedName>
        <fullName evidence="2">Uncharacterized protein</fullName>
    </submittedName>
</protein>
<accession>A0A5C3MVV4</accession>
<feature type="transmembrane region" description="Helical" evidence="1">
    <location>
        <begin position="226"/>
        <end position="246"/>
    </location>
</feature>
<name>A0A5C3MVV4_9AGAM</name>
<keyword evidence="1" id="KW-0472">Membrane</keyword>